<dbReference type="SMART" id="SM00589">
    <property type="entry name" value="PRY"/>
    <property type="match status" value="1"/>
</dbReference>
<keyword evidence="1" id="KW-0479">Metal-binding</keyword>
<dbReference type="InterPro" id="IPR003879">
    <property type="entry name" value="Butyrophylin_SPRY"/>
</dbReference>
<evidence type="ECO:0000256" key="1">
    <source>
        <dbReference type="ARBA" id="ARBA00022723"/>
    </source>
</evidence>
<dbReference type="PRINTS" id="PR01407">
    <property type="entry name" value="BUTYPHLNCDUF"/>
</dbReference>
<dbReference type="InterPro" id="IPR051051">
    <property type="entry name" value="E3_ubiq-ligase_TRIM/RNF"/>
</dbReference>
<dbReference type="Pfam" id="PF00622">
    <property type="entry name" value="SPRY"/>
    <property type="match status" value="1"/>
</dbReference>
<comment type="caution">
    <text evidence="6">The sequence shown here is derived from an EMBL/GenBank/DDBJ whole genome shotgun (WGS) entry which is preliminary data.</text>
</comment>
<feature type="domain" description="B30.2/SPRY" evidence="5">
    <location>
        <begin position="12"/>
        <end position="212"/>
    </location>
</feature>
<proteinExistence type="predicted"/>
<evidence type="ECO:0000256" key="3">
    <source>
        <dbReference type="ARBA" id="ARBA00022833"/>
    </source>
</evidence>
<keyword evidence="3" id="KW-0862">Zinc</keyword>
<accession>A0AA88NF33</accession>
<dbReference type="AlphaFoldDB" id="A0AA88NF33"/>
<evidence type="ECO:0000256" key="4">
    <source>
        <dbReference type="SAM" id="Phobius"/>
    </source>
</evidence>
<reference evidence="6" key="1">
    <citation type="submission" date="2023-07" db="EMBL/GenBank/DDBJ databases">
        <title>Chromosome-level Genome Assembly of Striped Snakehead (Channa striata).</title>
        <authorList>
            <person name="Liu H."/>
        </authorList>
    </citation>
    <scope>NUCLEOTIDE SEQUENCE</scope>
    <source>
        <strain evidence="6">Gz</strain>
        <tissue evidence="6">Muscle</tissue>
    </source>
</reference>
<organism evidence="6 7">
    <name type="scientific">Channa striata</name>
    <name type="common">Snakehead murrel</name>
    <name type="synonym">Ophicephalus striatus</name>
    <dbReference type="NCBI Taxonomy" id="64152"/>
    <lineage>
        <taxon>Eukaryota</taxon>
        <taxon>Metazoa</taxon>
        <taxon>Chordata</taxon>
        <taxon>Craniata</taxon>
        <taxon>Vertebrata</taxon>
        <taxon>Euteleostomi</taxon>
        <taxon>Actinopterygii</taxon>
        <taxon>Neopterygii</taxon>
        <taxon>Teleostei</taxon>
        <taxon>Neoteleostei</taxon>
        <taxon>Acanthomorphata</taxon>
        <taxon>Anabantaria</taxon>
        <taxon>Anabantiformes</taxon>
        <taxon>Channoidei</taxon>
        <taxon>Channidae</taxon>
        <taxon>Channa</taxon>
    </lineage>
</organism>
<dbReference type="Gene3D" id="2.60.120.920">
    <property type="match status" value="1"/>
</dbReference>
<keyword evidence="7" id="KW-1185">Reference proteome</keyword>
<keyword evidence="4" id="KW-1133">Transmembrane helix</keyword>
<gene>
    <name evidence="6" type="ORF">Q5P01_004537</name>
</gene>
<dbReference type="PANTHER" id="PTHR25465:SF14">
    <property type="entry name" value="E3 UBIQUITIN-PROTEIN LIGASE TRIM65"/>
    <property type="match status" value="1"/>
</dbReference>
<dbReference type="Pfam" id="PF13765">
    <property type="entry name" value="PRY"/>
    <property type="match status" value="1"/>
</dbReference>
<dbReference type="InterPro" id="IPR043136">
    <property type="entry name" value="B30.2/SPRY_sf"/>
</dbReference>
<keyword evidence="4" id="KW-0472">Membrane</keyword>
<dbReference type="InterPro" id="IPR006574">
    <property type="entry name" value="PRY"/>
</dbReference>
<dbReference type="SUPFAM" id="SSF49899">
    <property type="entry name" value="Concanavalin A-like lectins/glucanases"/>
    <property type="match status" value="1"/>
</dbReference>
<evidence type="ECO:0000256" key="2">
    <source>
        <dbReference type="ARBA" id="ARBA00022771"/>
    </source>
</evidence>
<dbReference type="InterPro" id="IPR001870">
    <property type="entry name" value="B30.2/SPRY"/>
</dbReference>
<dbReference type="InterPro" id="IPR003877">
    <property type="entry name" value="SPRY_dom"/>
</dbReference>
<keyword evidence="2" id="KW-0863">Zinc-finger</keyword>
<evidence type="ECO:0000313" key="6">
    <source>
        <dbReference type="EMBL" id="KAK2855802.1"/>
    </source>
</evidence>
<dbReference type="PROSITE" id="PS50188">
    <property type="entry name" value="B302_SPRY"/>
    <property type="match status" value="1"/>
</dbReference>
<protein>
    <recommendedName>
        <fullName evidence="5">B30.2/SPRY domain-containing protein</fullName>
    </recommendedName>
</protein>
<dbReference type="PANTHER" id="PTHR25465">
    <property type="entry name" value="B-BOX DOMAIN CONTAINING"/>
    <property type="match status" value="1"/>
</dbReference>
<dbReference type="GO" id="GO:0008270">
    <property type="term" value="F:zinc ion binding"/>
    <property type="evidence" value="ECO:0007669"/>
    <property type="project" value="UniProtKB-KW"/>
</dbReference>
<name>A0AA88NF33_CHASR</name>
<evidence type="ECO:0000313" key="7">
    <source>
        <dbReference type="Proteomes" id="UP001187415"/>
    </source>
</evidence>
<sequence length="212" mass="23810">MQKTGCYDCEIRNSVNGETVSCSVVSSDACELTLDPNTAYKQLVLSLCDRKVSCVEQMQSYPNHADRFEQYPQLLCRNALTGRCYWEVEWRGEVDIAVAYGRIKRNGKSVDCRFGRNNQSWSLLCSVGGYSVWHDNRETVIPLPSSPSCVSNRVAVYVDCPAGTLSFYSVYSCKLIHLHTFNSTFIEPIYAGFGFGFGFGSWLGFSVFLCEL</sequence>
<dbReference type="EMBL" id="JAUPFM010000003">
    <property type="protein sequence ID" value="KAK2855802.1"/>
    <property type="molecule type" value="Genomic_DNA"/>
</dbReference>
<feature type="transmembrane region" description="Helical" evidence="4">
    <location>
        <begin position="189"/>
        <end position="210"/>
    </location>
</feature>
<dbReference type="CDD" id="cd16040">
    <property type="entry name" value="SPRY_PRY_SNTX"/>
    <property type="match status" value="1"/>
</dbReference>
<dbReference type="Proteomes" id="UP001187415">
    <property type="component" value="Unassembled WGS sequence"/>
</dbReference>
<keyword evidence="4" id="KW-0812">Transmembrane</keyword>
<dbReference type="GO" id="GO:0005737">
    <property type="term" value="C:cytoplasm"/>
    <property type="evidence" value="ECO:0007669"/>
    <property type="project" value="UniProtKB-ARBA"/>
</dbReference>
<evidence type="ECO:0000259" key="5">
    <source>
        <dbReference type="PROSITE" id="PS50188"/>
    </source>
</evidence>
<dbReference type="InterPro" id="IPR013320">
    <property type="entry name" value="ConA-like_dom_sf"/>
</dbReference>